<dbReference type="AlphaFoldDB" id="A0A5C5USD2"/>
<feature type="transmembrane region" description="Helical" evidence="1">
    <location>
        <begin position="6"/>
        <end position="29"/>
    </location>
</feature>
<dbReference type="EMBL" id="SJPF01000009">
    <property type="protein sequence ID" value="TWT29284.1"/>
    <property type="molecule type" value="Genomic_DNA"/>
</dbReference>
<gene>
    <name evidence="2" type="ORF">Enr8_50850</name>
</gene>
<keyword evidence="1" id="KW-0472">Membrane</keyword>
<feature type="transmembrane region" description="Helical" evidence="1">
    <location>
        <begin position="49"/>
        <end position="68"/>
    </location>
</feature>
<protein>
    <submittedName>
        <fullName evidence="2">Uncharacterized protein</fullName>
    </submittedName>
</protein>
<comment type="caution">
    <text evidence="2">The sequence shown here is derived from an EMBL/GenBank/DDBJ whole genome shotgun (WGS) entry which is preliminary data.</text>
</comment>
<keyword evidence="3" id="KW-1185">Reference proteome</keyword>
<evidence type="ECO:0000313" key="3">
    <source>
        <dbReference type="Proteomes" id="UP000318878"/>
    </source>
</evidence>
<keyword evidence="1" id="KW-0812">Transmembrane</keyword>
<evidence type="ECO:0000256" key="1">
    <source>
        <dbReference type="SAM" id="Phobius"/>
    </source>
</evidence>
<evidence type="ECO:0000313" key="2">
    <source>
        <dbReference type="EMBL" id="TWT29284.1"/>
    </source>
</evidence>
<dbReference type="Proteomes" id="UP000318878">
    <property type="component" value="Unassembled WGS sequence"/>
</dbReference>
<reference evidence="2 3" key="1">
    <citation type="submission" date="2019-02" db="EMBL/GenBank/DDBJ databases">
        <title>Deep-cultivation of Planctomycetes and their phenomic and genomic characterization uncovers novel biology.</title>
        <authorList>
            <person name="Wiegand S."/>
            <person name="Jogler M."/>
            <person name="Boedeker C."/>
            <person name="Pinto D."/>
            <person name="Vollmers J."/>
            <person name="Rivas-Marin E."/>
            <person name="Kohn T."/>
            <person name="Peeters S.H."/>
            <person name="Heuer A."/>
            <person name="Rast P."/>
            <person name="Oberbeckmann S."/>
            <person name="Bunk B."/>
            <person name="Jeske O."/>
            <person name="Meyerdierks A."/>
            <person name="Storesund J.E."/>
            <person name="Kallscheuer N."/>
            <person name="Luecker S."/>
            <person name="Lage O.M."/>
            <person name="Pohl T."/>
            <person name="Merkel B.J."/>
            <person name="Hornburger P."/>
            <person name="Mueller R.-W."/>
            <person name="Bruemmer F."/>
            <person name="Labrenz M."/>
            <person name="Spormann A.M."/>
            <person name="Op Den Camp H."/>
            <person name="Overmann J."/>
            <person name="Amann R."/>
            <person name="Jetten M.S.M."/>
            <person name="Mascher T."/>
            <person name="Medema M.H."/>
            <person name="Devos D.P."/>
            <person name="Kaster A.-K."/>
            <person name="Ovreas L."/>
            <person name="Rohde M."/>
            <person name="Galperin M.Y."/>
            <person name="Jogler C."/>
        </authorList>
    </citation>
    <scope>NUCLEOTIDE SEQUENCE [LARGE SCALE GENOMIC DNA]</scope>
    <source>
        <strain evidence="2 3">Enr8</strain>
    </source>
</reference>
<organism evidence="2 3">
    <name type="scientific">Blastopirellula retiformator</name>
    <dbReference type="NCBI Taxonomy" id="2527970"/>
    <lineage>
        <taxon>Bacteria</taxon>
        <taxon>Pseudomonadati</taxon>
        <taxon>Planctomycetota</taxon>
        <taxon>Planctomycetia</taxon>
        <taxon>Pirellulales</taxon>
        <taxon>Pirellulaceae</taxon>
        <taxon>Blastopirellula</taxon>
    </lineage>
</organism>
<name>A0A5C5USD2_9BACT</name>
<proteinExistence type="predicted"/>
<keyword evidence="1" id="KW-1133">Transmembrane helix</keyword>
<sequence>MESGALHTAVIPLGIVAFGIVWNAGCYRIAGNWAAKSDARPEPADRLRICGWIIYGMSLVAAAVVFLFKLS</sequence>
<accession>A0A5C5USD2</accession>